<dbReference type="GO" id="GO:0016998">
    <property type="term" value="P:cell wall macromolecule catabolic process"/>
    <property type="evidence" value="ECO:0007669"/>
    <property type="project" value="InterPro"/>
</dbReference>
<dbReference type="Gene3D" id="3.20.20.80">
    <property type="entry name" value="Glycosidases"/>
    <property type="match status" value="1"/>
</dbReference>
<dbReference type="CDD" id="cd00599">
    <property type="entry name" value="GH25_muramidase"/>
    <property type="match status" value="1"/>
</dbReference>
<evidence type="ECO:0000256" key="2">
    <source>
        <dbReference type="ARBA" id="ARBA00022801"/>
    </source>
</evidence>
<reference evidence="6" key="1">
    <citation type="submission" date="2015-07" db="EMBL/GenBank/DDBJ databases">
        <title>Draft genome sequence of a Pseudoalteromonas rubra strain, OCN096, isolated from Kaneohe Bay, Oahu, Hawaii.</title>
        <authorList>
            <person name="Beurmann S."/>
            <person name="Ushijima B."/>
            <person name="Belcaid M."/>
            <person name="Callahan S.M."/>
            <person name="Aeby G.S."/>
        </authorList>
    </citation>
    <scope>NUCLEOTIDE SEQUENCE [LARGE SCALE GENOMIC DNA]</scope>
    <source>
        <strain evidence="6">OCN096</strain>
    </source>
</reference>
<keyword evidence="4" id="KW-0472">Membrane</keyword>
<comment type="similarity">
    <text evidence="1">Belongs to the glycosyl hydrolase 25 family.</text>
</comment>
<keyword evidence="2" id="KW-0378">Hydrolase</keyword>
<dbReference type="InterPro" id="IPR017853">
    <property type="entry name" value="GH"/>
</dbReference>
<dbReference type="InterPro" id="IPR002053">
    <property type="entry name" value="Glyco_hydro_25"/>
</dbReference>
<dbReference type="GO" id="GO:0009253">
    <property type="term" value="P:peptidoglycan catabolic process"/>
    <property type="evidence" value="ECO:0007669"/>
    <property type="project" value="InterPro"/>
</dbReference>
<dbReference type="Proteomes" id="UP000036850">
    <property type="component" value="Unassembled WGS sequence"/>
</dbReference>
<evidence type="ECO:0000256" key="1">
    <source>
        <dbReference type="ARBA" id="ARBA00010646"/>
    </source>
</evidence>
<dbReference type="PANTHER" id="PTHR34135:SF2">
    <property type="entry name" value="LYSOZYME"/>
    <property type="match status" value="1"/>
</dbReference>
<keyword evidence="3" id="KW-0326">Glycosidase</keyword>
<protein>
    <recommendedName>
        <fullName evidence="7">Lysozyme</fullName>
    </recommendedName>
</protein>
<keyword evidence="4" id="KW-1133">Transmembrane helix</keyword>
<evidence type="ECO:0000313" key="6">
    <source>
        <dbReference type="Proteomes" id="UP000036850"/>
    </source>
</evidence>
<organism evidence="5 6">
    <name type="scientific">Pseudoalteromonas rubra</name>
    <dbReference type="NCBI Taxonomy" id="43658"/>
    <lineage>
        <taxon>Bacteria</taxon>
        <taxon>Pseudomonadati</taxon>
        <taxon>Pseudomonadota</taxon>
        <taxon>Gammaproteobacteria</taxon>
        <taxon>Alteromonadales</taxon>
        <taxon>Pseudoalteromonadaceae</taxon>
        <taxon>Pseudoalteromonas</taxon>
    </lineage>
</organism>
<dbReference type="EMBL" id="LFZX01000131">
    <property type="protein sequence ID" value="KNC66640.1"/>
    <property type="molecule type" value="Genomic_DNA"/>
</dbReference>
<evidence type="ECO:0008006" key="7">
    <source>
        <dbReference type="Google" id="ProtNLM"/>
    </source>
</evidence>
<dbReference type="PROSITE" id="PS51257">
    <property type="entry name" value="PROKAR_LIPOPROTEIN"/>
    <property type="match status" value="1"/>
</dbReference>
<accession>A0A0L0EQJ2</accession>
<feature type="transmembrane region" description="Helical" evidence="4">
    <location>
        <begin position="12"/>
        <end position="28"/>
    </location>
</feature>
<keyword evidence="4" id="KW-0812">Transmembrane</keyword>
<name>A0A0L0EQJ2_9GAMM</name>
<dbReference type="PROSITE" id="PS51904">
    <property type="entry name" value="GLYCOSYL_HYDROL_F25_2"/>
    <property type="match status" value="1"/>
</dbReference>
<dbReference type="PATRIC" id="fig|43658.6.peg.1837"/>
<dbReference type="OrthoDB" id="9798192at2"/>
<dbReference type="AlphaFoldDB" id="A0A0L0EQJ2"/>
<sequence length="265" mass="29496">MLSSKTLEHDSPMVFVLFMAIACLLFFFRPGFMPPAQQDGALNDVLFPKSLQQYLSDPNAKAVLGIDVSHYQGTVDWQQVSQAGVQFVYIKATDGITYRDPQFYAHFKGAQSAGLQVGAYHYFEPDDDPTKQVDNFMTTVQGLELTLIPMLDVEITSNRTPQQISNGVSQFIEAVKQRTGCKTILYSYGDFWQENLSAQFANQPFWLADYADSPSVPQQAHAWWLWQYSDSAQVAGVRTSVDMDVVIAGEPGLNAMKCTSMGAKS</sequence>
<dbReference type="SMART" id="SM00641">
    <property type="entry name" value="Glyco_25"/>
    <property type="match status" value="1"/>
</dbReference>
<evidence type="ECO:0000313" key="5">
    <source>
        <dbReference type="EMBL" id="KNC66640.1"/>
    </source>
</evidence>
<proteinExistence type="inferred from homology"/>
<dbReference type="Pfam" id="PF01183">
    <property type="entry name" value="Glyco_hydro_25"/>
    <property type="match status" value="1"/>
</dbReference>
<dbReference type="GO" id="GO:0003796">
    <property type="term" value="F:lysozyme activity"/>
    <property type="evidence" value="ECO:0007669"/>
    <property type="project" value="InterPro"/>
</dbReference>
<dbReference type="GO" id="GO:0016052">
    <property type="term" value="P:carbohydrate catabolic process"/>
    <property type="evidence" value="ECO:0007669"/>
    <property type="project" value="TreeGrafter"/>
</dbReference>
<evidence type="ECO:0000256" key="3">
    <source>
        <dbReference type="ARBA" id="ARBA00023295"/>
    </source>
</evidence>
<dbReference type="InterPro" id="IPR018077">
    <property type="entry name" value="Glyco_hydro_fam25_subgr"/>
</dbReference>
<dbReference type="PANTHER" id="PTHR34135">
    <property type="entry name" value="LYSOZYME"/>
    <property type="match status" value="1"/>
</dbReference>
<evidence type="ECO:0000256" key="4">
    <source>
        <dbReference type="SAM" id="Phobius"/>
    </source>
</evidence>
<dbReference type="SUPFAM" id="SSF51445">
    <property type="entry name" value="(Trans)glycosidases"/>
    <property type="match status" value="1"/>
</dbReference>
<comment type="caution">
    <text evidence="5">The sequence shown here is derived from an EMBL/GenBank/DDBJ whole genome shotgun (WGS) entry which is preliminary data.</text>
</comment>
<gene>
    <name evidence="5" type="ORF">AC626_15755</name>
</gene>